<evidence type="ECO:0000313" key="6">
    <source>
        <dbReference type="EMBL" id="MEV0970289.1"/>
    </source>
</evidence>
<comment type="subcellular location">
    <subcellularLocation>
        <location evidence="1">Membrane</location>
        <topology evidence="1">Multi-pass membrane protein</topology>
    </subcellularLocation>
</comment>
<organism evidence="6 7">
    <name type="scientific">Microtetraspora glauca</name>
    <dbReference type="NCBI Taxonomy" id="1996"/>
    <lineage>
        <taxon>Bacteria</taxon>
        <taxon>Bacillati</taxon>
        <taxon>Actinomycetota</taxon>
        <taxon>Actinomycetes</taxon>
        <taxon>Streptosporangiales</taxon>
        <taxon>Streptosporangiaceae</taxon>
        <taxon>Microtetraspora</taxon>
    </lineage>
</organism>
<feature type="transmembrane region" description="Helical" evidence="5">
    <location>
        <begin position="138"/>
        <end position="164"/>
    </location>
</feature>
<protein>
    <recommendedName>
        <fullName evidence="8">Rhomboid family intramembrane serine protease</fullName>
    </recommendedName>
</protein>
<proteinExistence type="predicted"/>
<dbReference type="Gene3D" id="1.20.1540.10">
    <property type="entry name" value="Rhomboid-like"/>
    <property type="match status" value="1"/>
</dbReference>
<evidence type="ECO:0008006" key="8">
    <source>
        <dbReference type="Google" id="ProtNLM"/>
    </source>
</evidence>
<sequence>MKRPPVVTVTVFALTAIPSLLQFVLPALEIALRRDPARVTDGEWWRIGTSLVVQGGGLVGTAFNLGSLLVLGALAERALGPARWAACYLGGAAAGQAAGMLLDLVDAGNSIGVCGLAGGLTVAFVLGRADRLAGAAAACYAVFLAGGLFGGTTAVIVATMLLGAAGAQLVVHRDRLPRWAFPAIVLVLGGVLSALSDLHGPALLGGLVVAAALAGTTRPTPSSAR</sequence>
<feature type="transmembrane region" description="Helical" evidence="5">
    <location>
        <begin position="202"/>
        <end position="220"/>
    </location>
</feature>
<keyword evidence="7" id="KW-1185">Reference proteome</keyword>
<reference evidence="6 7" key="1">
    <citation type="submission" date="2024-06" db="EMBL/GenBank/DDBJ databases">
        <title>The Natural Products Discovery Center: Release of the First 8490 Sequenced Strains for Exploring Actinobacteria Biosynthetic Diversity.</title>
        <authorList>
            <person name="Kalkreuter E."/>
            <person name="Kautsar S.A."/>
            <person name="Yang D."/>
            <person name="Bader C.D."/>
            <person name="Teijaro C.N."/>
            <person name="Fluegel L."/>
            <person name="Davis C.M."/>
            <person name="Simpson J.R."/>
            <person name="Lauterbach L."/>
            <person name="Steele A.D."/>
            <person name="Gui C."/>
            <person name="Meng S."/>
            <person name="Li G."/>
            <person name="Viehrig K."/>
            <person name="Ye F."/>
            <person name="Su P."/>
            <person name="Kiefer A.F."/>
            <person name="Nichols A."/>
            <person name="Cepeda A.J."/>
            <person name="Yan W."/>
            <person name="Fan B."/>
            <person name="Jiang Y."/>
            <person name="Adhikari A."/>
            <person name="Zheng C.-J."/>
            <person name="Schuster L."/>
            <person name="Cowan T.M."/>
            <person name="Smanski M.J."/>
            <person name="Chevrette M.G."/>
            <person name="De Carvalho L.P.S."/>
            <person name="Shen B."/>
        </authorList>
    </citation>
    <scope>NUCLEOTIDE SEQUENCE [LARGE SCALE GENOMIC DNA]</scope>
    <source>
        <strain evidence="6 7">NPDC050100</strain>
    </source>
</reference>
<comment type="caution">
    <text evidence="6">The sequence shown here is derived from an EMBL/GenBank/DDBJ whole genome shotgun (WGS) entry which is preliminary data.</text>
</comment>
<evidence type="ECO:0000256" key="4">
    <source>
        <dbReference type="ARBA" id="ARBA00023136"/>
    </source>
</evidence>
<gene>
    <name evidence="6" type="ORF">AB0I59_16750</name>
</gene>
<evidence type="ECO:0000313" key="7">
    <source>
        <dbReference type="Proteomes" id="UP001551675"/>
    </source>
</evidence>
<evidence type="ECO:0000256" key="3">
    <source>
        <dbReference type="ARBA" id="ARBA00022989"/>
    </source>
</evidence>
<keyword evidence="4 5" id="KW-0472">Membrane</keyword>
<keyword evidence="3 5" id="KW-1133">Transmembrane helix</keyword>
<evidence type="ECO:0000256" key="1">
    <source>
        <dbReference type="ARBA" id="ARBA00004141"/>
    </source>
</evidence>
<feature type="transmembrane region" description="Helical" evidence="5">
    <location>
        <begin position="82"/>
        <end position="101"/>
    </location>
</feature>
<dbReference type="InterPro" id="IPR035952">
    <property type="entry name" value="Rhomboid-like_sf"/>
</dbReference>
<evidence type="ECO:0000256" key="5">
    <source>
        <dbReference type="SAM" id="Phobius"/>
    </source>
</evidence>
<feature type="transmembrane region" description="Helical" evidence="5">
    <location>
        <begin position="51"/>
        <end position="75"/>
    </location>
</feature>
<dbReference type="Proteomes" id="UP001551675">
    <property type="component" value="Unassembled WGS sequence"/>
</dbReference>
<evidence type="ECO:0000256" key="2">
    <source>
        <dbReference type="ARBA" id="ARBA00022692"/>
    </source>
</evidence>
<name>A0ABV3GFF6_MICGL</name>
<dbReference type="RefSeq" id="WP_358133627.1">
    <property type="nucleotide sequence ID" value="NZ_JBFALK010000008.1"/>
</dbReference>
<feature type="transmembrane region" description="Helical" evidence="5">
    <location>
        <begin position="107"/>
        <end position="126"/>
    </location>
</feature>
<accession>A0ABV3GFF6</accession>
<feature type="transmembrane region" description="Helical" evidence="5">
    <location>
        <begin position="176"/>
        <end position="195"/>
    </location>
</feature>
<dbReference type="SUPFAM" id="SSF144091">
    <property type="entry name" value="Rhomboid-like"/>
    <property type="match status" value="1"/>
</dbReference>
<dbReference type="EMBL" id="JBFALK010000008">
    <property type="protein sequence ID" value="MEV0970289.1"/>
    <property type="molecule type" value="Genomic_DNA"/>
</dbReference>
<keyword evidence="2 5" id="KW-0812">Transmembrane</keyword>